<dbReference type="InterPro" id="IPR046956">
    <property type="entry name" value="RLP23-like"/>
</dbReference>
<gene>
    <name evidence="12" type="ORF">A2U01_0012802</name>
</gene>
<accession>A0A392MWJ7</accession>
<reference evidence="12 13" key="1">
    <citation type="journal article" date="2018" name="Front. Plant Sci.">
        <title>Red Clover (Trifolium pratense) and Zigzag Clover (T. medium) - A Picture of Genomic Similarities and Differences.</title>
        <authorList>
            <person name="Dluhosova J."/>
            <person name="Istvanek J."/>
            <person name="Nedelnik J."/>
            <person name="Repkova J."/>
        </authorList>
    </citation>
    <scope>NUCLEOTIDE SEQUENCE [LARGE SCALE GENOMIC DNA]</scope>
    <source>
        <strain evidence="13">cv. 10/8</strain>
        <tissue evidence="12">Leaf</tissue>
    </source>
</reference>
<organism evidence="12 13">
    <name type="scientific">Trifolium medium</name>
    <dbReference type="NCBI Taxonomy" id="97028"/>
    <lineage>
        <taxon>Eukaryota</taxon>
        <taxon>Viridiplantae</taxon>
        <taxon>Streptophyta</taxon>
        <taxon>Embryophyta</taxon>
        <taxon>Tracheophyta</taxon>
        <taxon>Spermatophyta</taxon>
        <taxon>Magnoliopsida</taxon>
        <taxon>eudicotyledons</taxon>
        <taxon>Gunneridae</taxon>
        <taxon>Pentapetalae</taxon>
        <taxon>rosids</taxon>
        <taxon>fabids</taxon>
        <taxon>Fabales</taxon>
        <taxon>Fabaceae</taxon>
        <taxon>Papilionoideae</taxon>
        <taxon>50 kb inversion clade</taxon>
        <taxon>NPAAA clade</taxon>
        <taxon>Hologalegina</taxon>
        <taxon>IRL clade</taxon>
        <taxon>Trifolieae</taxon>
        <taxon>Trifolium</taxon>
    </lineage>
</organism>
<evidence type="ECO:0000259" key="10">
    <source>
        <dbReference type="Pfam" id="PF08263"/>
    </source>
</evidence>
<dbReference type="Pfam" id="PF08263">
    <property type="entry name" value="LRRNT_2"/>
    <property type="match status" value="1"/>
</dbReference>
<dbReference type="EMBL" id="LXQA010021344">
    <property type="protein sequence ID" value="MCH91871.1"/>
    <property type="molecule type" value="Genomic_DNA"/>
</dbReference>
<evidence type="ECO:0000256" key="1">
    <source>
        <dbReference type="ARBA" id="ARBA00004479"/>
    </source>
</evidence>
<protein>
    <submittedName>
        <fullName evidence="12">Putative disease resistance family protein/LRR protein</fullName>
    </submittedName>
</protein>
<evidence type="ECO:0000256" key="5">
    <source>
        <dbReference type="ARBA" id="ARBA00022737"/>
    </source>
</evidence>
<keyword evidence="13" id="KW-1185">Reference proteome</keyword>
<keyword evidence="4" id="KW-0732">Signal</keyword>
<evidence type="ECO:0000256" key="7">
    <source>
        <dbReference type="ARBA" id="ARBA00023136"/>
    </source>
</evidence>
<dbReference type="GO" id="GO:0016020">
    <property type="term" value="C:membrane"/>
    <property type="evidence" value="ECO:0007669"/>
    <property type="project" value="UniProtKB-SubCell"/>
</dbReference>
<keyword evidence="2" id="KW-0433">Leucine-rich repeat</keyword>
<evidence type="ECO:0000256" key="6">
    <source>
        <dbReference type="ARBA" id="ARBA00022989"/>
    </source>
</evidence>
<keyword evidence="9" id="KW-0325">Glycoprotein</keyword>
<name>A0A392MWJ7_9FABA</name>
<evidence type="ECO:0000256" key="9">
    <source>
        <dbReference type="ARBA" id="ARBA00023180"/>
    </source>
</evidence>
<dbReference type="PANTHER" id="PTHR48063:SF98">
    <property type="entry name" value="LRR RECEPTOR-LIKE SERINE_THREONINE-PROTEIN KINASE FLS2"/>
    <property type="match status" value="1"/>
</dbReference>
<dbReference type="FunFam" id="3.80.10.10:FF:000221">
    <property type="entry name" value="Leucine-rich repeat receptor-like protein kinase PXL1"/>
    <property type="match status" value="1"/>
</dbReference>
<evidence type="ECO:0000313" key="13">
    <source>
        <dbReference type="Proteomes" id="UP000265520"/>
    </source>
</evidence>
<dbReference type="Gene3D" id="3.80.10.10">
    <property type="entry name" value="Ribonuclease Inhibitor"/>
    <property type="match status" value="2"/>
</dbReference>
<dbReference type="InterPro" id="IPR013210">
    <property type="entry name" value="LRR_N_plant-typ"/>
</dbReference>
<evidence type="ECO:0000256" key="8">
    <source>
        <dbReference type="ARBA" id="ARBA00023170"/>
    </source>
</evidence>
<dbReference type="Pfam" id="PF23598">
    <property type="entry name" value="LRR_14"/>
    <property type="match status" value="1"/>
</dbReference>
<feature type="non-terminal residue" evidence="12">
    <location>
        <position position="242"/>
    </location>
</feature>
<comment type="subcellular location">
    <subcellularLocation>
        <location evidence="1">Membrane</location>
        <topology evidence="1">Single-pass type I membrane protein</topology>
    </subcellularLocation>
</comment>
<dbReference type="Proteomes" id="UP000265520">
    <property type="component" value="Unassembled WGS sequence"/>
</dbReference>
<comment type="caution">
    <text evidence="12">The sequence shown here is derived from an EMBL/GenBank/DDBJ whole genome shotgun (WGS) entry which is preliminary data.</text>
</comment>
<evidence type="ECO:0000256" key="2">
    <source>
        <dbReference type="ARBA" id="ARBA00022614"/>
    </source>
</evidence>
<dbReference type="InterPro" id="IPR032675">
    <property type="entry name" value="LRR_dom_sf"/>
</dbReference>
<evidence type="ECO:0000313" key="12">
    <source>
        <dbReference type="EMBL" id="MCH91871.1"/>
    </source>
</evidence>
<dbReference type="InterPro" id="IPR055414">
    <property type="entry name" value="LRR_R13L4/SHOC2-like"/>
</dbReference>
<keyword evidence="5" id="KW-0677">Repeat</keyword>
<evidence type="ECO:0000259" key="11">
    <source>
        <dbReference type="Pfam" id="PF23598"/>
    </source>
</evidence>
<keyword evidence="3" id="KW-0812">Transmembrane</keyword>
<dbReference type="AlphaFoldDB" id="A0A392MWJ7"/>
<evidence type="ECO:0000256" key="3">
    <source>
        <dbReference type="ARBA" id="ARBA00022692"/>
    </source>
</evidence>
<keyword evidence="7" id="KW-0472">Membrane</keyword>
<keyword evidence="6" id="KW-1133">Transmembrane helix</keyword>
<evidence type="ECO:0000256" key="4">
    <source>
        <dbReference type="ARBA" id="ARBA00022729"/>
    </source>
</evidence>
<keyword evidence="8" id="KW-0675">Receptor</keyword>
<feature type="domain" description="Leucine-rich repeat-containing N-terminal plant-type" evidence="10">
    <location>
        <begin position="19"/>
        <end position="56"/>
    </location>
</feature>
<dbReference type="PANTHER" id="PTHR48063">
    <property type="entry name" value="LRR RECEPTOR-LIKE KINASE"/>
    <property type="match status" value="1"/>
</dbReference>
<sequence>MCLVLQANLVCSKVVSCIQSERQSLLQFKAGLFDRYGMLSSWTTTNCCQWKGIGCNKLTGHVIMLDLHGDYNYEQYSNDGNKFYISGEIHKSLMELQQLEYVNISKNNFKDIYIPGFFGSLRNLRYLDLSYCKFGGQIPTQFESLSHLKYLNLSWNDLDGEIPRQLGDLSNVQFLDLGNNLLEGSIPTQLGNLSNLQYLDLLGNSLKGKIPSQLGKLMNLQELYLGGYDDSDLTIDNGDHSG</sequence>
<dbReference type="SUPFAM" id="SSF52058">
    <property type="entry name" value="L domain-like"/>
    <property type="match status" value="1"/>
</dbReference>
<proteinExistence type="predicted"/>
<feature type="domain" description="Disease resistance R13L4/SHOC-2-like LRR" evidence="11">
    <location>
        <begin position="119"/>
        <end position="231"/>
    </location>
</feature>